<evidence type="ECO:0000256" key="9">
    <source>
        <dbReference type="RuleBase" id="RU367061"/>
    </source>
</evidence>
<keyword evidence="4 9" id="KW-0735">Signal-anchor</keyword>
<evidence type="ECO:0000256" key="2">
    <source>
        <dbReference type="ARBA" id="ARBA00006794"/>
    </source>
</evidence>
<dbReference type="PANTHER" id="PTHR10962">
    <property type="entry name" value="INTEGRAL TRANSMEMBRANE PROTEIN 2"/>
    <property type="match status" value="1"/>
</dbReference>
<keyword evidence="9" id="KW-1003">Cell membrane</keyword>
<evidence type="ECO:0000256" key="5">
    <source>
        <dbReference type="ARBA" id="ARBA00022989"/>
    </source>
</evidence>
<evidence type="ECO:0000256" key="1">
    <source>
        <dbReference type="ARBA" id="ARBA00004606"/>
    </source>
</evidence>
<dbReference type="AlphaFoldDB" id="A0A0P4W050"/>
<evidence type="ECO:0000256" key="7">
    <source>
        <dbReference type="ARBA" id="ARBA00023157"/>
    </source>
</evidence>
<evidence type="ECO:0000259" key="10">
    <source>
        <dbReference type="PROSITE" id="PS50869"/>
    </source>
</evidence>
<dbReference type="GO" id="GO:0005886">
    <property type="term" value="C:plasma membrane"/>
    <property type="evidence" value="ECO:0007669"/>
    <property type="project" value="UniProtKB-UniRule"/>
</dbReference>
<dbReference type="GO" id="GO:0005794">
    <property type="term" value="C:Golgi apparatus"/>
    <property type="evidence" value="ECO:0007669"/>
    <property type="project" value="TreeGrafter"/>
</dbReference>
<keyword evidence="6 9" id="KW-0472">Membrane</keyword>
<reference evidence="11" key="1">
    <citation type="journal article" date="2016" name="PLoS Negl. Trop. Dis.">
        <title>A Deep Insight into the Sialome of Rhodnius neglectus, a Vector of Chagas Disease.</title>
        <authorList>
            <person name="Santiago P.B."/>
            <person name="Assumpcao T.C."/>
            <person name="Araujo C.N."/>
            <person name="Bastos I.M."/>
            <person name="Neves D."/>
            <person name="Silva I.G."/>
            <person name="Charneau S."/>
            <person name="Queiroz R.M."/>
            <person name="Raiol T."/>
            <person name="Oliveira J.V."/>
            <person name="Sousa M.V."/>
            <person name="Calvo E."/>
            <person name="Ribeiro J.M."/>
            <person name="Santana J.M."/>
        </authorList>
    </citation>
    <scope>NUCLEOTIDE SEQUENCE</scope>
    <source>
        <tissue evidence="11">Salivary glands</tissue>
    </source>
</reference>
<accession>A0A0P4W050</accession>
<keyword evidence="7" id="KW-1015">Disulfide bond</keyword>
<dbReference type="GO" id="GO:0070062">
    <property type="term" value="C:extracellular exosome"/>
    <property type="evidence" value="ECO:0007669"/>
    <property type="project" value="TreeGrafter"/>
</dbReference>
<keyword evidence="8" id="KW-0325">Glycoprotein</keyword>
<dbReference type="InterPro" id="IPR040145">
    <property type="entry name" value="ITM2"/>
</dbReference>
<keyword evidence="3 9" id="KW-0812">Transmembrane</keyword>
<dbReference type="InterPro" id="IPR007084">
    <property type="entry name" value="BRICHOS_dom"/>
</dbReference>
<evidence type="ECO:0000313" key="11">
    <source>
        <dbReference type="EMBL" id="JAI56215.1"/>
    </source>
</evidence>
<dbReference type="Pfam" id="PF04089">
    <property type="entry name" value="BRICHOS"/>
    <property type="match status" value="1"/>
</dbReference>
<dbReference type="GO" id="GO:0001540">
    <property type="term" value="F:amyloid-beta binding"/>
    <property type="evidence" value="ECO:0007669"/>
    <property type="project" value="TreeGrafter"/>
</dbReference>
<dbReference type="SMART" id="SM01039">
    <property type="entry name" value="BRICHOS"/>
    <property type="match status" value="1"/>
</dbReference>
<protein>
    <recommendedName>
        <fullName evidence="9">Integral membrane protein 2</fullName>
    </recommendedName>
</protein>
<sequence length="313" mass="35851">MTIVTKPLSEKINDKHQVPLVNDVKIEVLPERCSEPGRPVPPDRSVAYREFIRERRANSASTACLFLTALLVMSCGVITGLYLYKQLFRAQMQKFHGWCSIPYEENSYTSGLLHQPSFEVENWRNNEDLTKLKKALERLMANKGEPIGVFHEEFEIADTYAKISVPEFSGDKNNKFVHDFSVNKTAIVDTNGERCFIMPLNHSIILPPATLMDLVKKMREGVYDVNTDLVRETMRVITPAIKDRDGLGLIIPRECNNYPIYKLEKYVNGVYKRSAEPEIQFIEFAGQNTQLFHIVNYADLEEQAQEMPIAMAK</sequence>
<comment type="subcellular location">
    <subcellularLocation>
        <location evidence="1 9">Membrane</location>
        <topology evidence="1 9">Single-pass type II membrane protein</topology>
    </subcellularLocation>
</comment>
<feature type="domain" description="BRICHOS" evidence="10">
    <location>
        <begin position="168"/>
        <end position="263"/>
    </location>
</feature>
<keyword evidence="5 9" id="KW-1133">Transmembrane helix</keyword>
<dbReference type="GO" id="GO:0042985">
    <property type="term" value="P:negative regulation of amyloid precursor protein biosynthetic process"/>
    <property type="evidence" value="ECO:0007669"/>
    <property type="project" value="TreeGrafter"/>
</dbReference>
<name>A0A0P4W050_9HEMI</name>
<proteinExistence type="evidence at transcript level"/>
<dbReference type="PROSITE" id="PS50869">
    <property type="entry name" value="BRICHOS"/>
    <property type="match status" value="1"/>
</dbReference>
<dbReference type="PANTHER" id="PTHR10962:SF1">
    <property type="entry name" value="INTEGRAL MEMBRANE PROTEIN 2"/>
    <property type="match status" value="1"/>
</dbReference>
<organism evidence="11">
    <name type="scientific">Rhodnius neglectus</name>
    <dbReference type="NCBI Taxonomy" id="72488"/>
    <lineage>
        <taxon>Eukaryota</taxon>
        <taxon>Metazoa</taxon>
        <taxon>Ecdysozoa</taxon>
        <taxon>Arthropoda</taxon>
        <taxon>Hexapoda</taxon>
        <taxon>Insecta</taxon>
        <taxon>Pterygota</taxon>
        <taxon>Neoptera</taxon>
        <taxon>Paraneoptera</taxon>
        <taxon>Hemiptera</taxon>
        <taxon>Heteroptera</taxon>
        <taxon>Panheteroptera</taxon>
        <taxon>Cimicomorpha</taxon>
        <taxon>Reduviidae</taxon>
        <taxon>Triatominae</taxon>
        <taxon>Rhodnius</taxon>
    </lineage>
</organism>
<evidence type="ECO:0000256" key="8">
    <source>
        <dbReference type="ARBA" id="ARBA00023180"/>
    </source>
</evidence>
<evidence type="ECO:0000256" key="3">
    <source>
        <dbReference type="ARBA" id="ARBA00022692"/>
    </source>
</evidence>
<dbReference type="EMBL" id="GDKW01000380">
    <property type="protein sequence ID" value="JAI56215.1"/>
    <property type="molecule type" value="mRNA"/>
</dbReference>
<evidence type="ECO:0000256" key="6">
    <source>
        <dbReference type="ARBA" id="ARBA00023136"/>
    </source>
</evidence>
<comment type="similarity">
    <text evidence="2 9">Belongs to the ITM2 family.</text>
</comment>
<evidence type="ECO:0000256" key="4">
    <source>
        <dbReference type="ARBA" id="ARBA00022968"/>
    </source>
</evidence>
<feature type="transmembrane region" description="Helical" evidence="9">
    <location>
        <begin position="63"/>
        <end position="84"/>
    </location>
</feature>